<dbReference type="Pfam" id="PF09438">
    <property type="entry name" value="DUF2017"/>
    <property type="match status" value="1"/>
</dbReference>
<comment type="caution">
    <text evidence="1">The sequence shown here is derived from an EMBL/GenBank/DDBJ whole genome shotgun (WGS) entry which is preliminary data.</text>
</comment>
<dbReference type="EMBL" id="JAAXOW010000001">
    <property type="protein sequence ID" value="NKX91917.1"/>
    <property type="molecule type" value="Genomic_DNA"/>
</dbReference>
<name>A0A9X5FBD1_9MICO</name>
<protein>
    <submittedName>
        <fullName evidence="1">DUF2017 family protein</fullName>
    </submittedName>
</protein>
<gene>
    <name evidence="1" type="ORF">HF995_01295</name>
</gene>
<proteinExistence type="predicted"/>
<reference evidence="1 2" key="1">
    <citation type="submission" date="2020-04" db="EMBL/GenBank/DDBJ databases">
        <title>MicrobeNet Type strains.</title>
        <authorList>
            <person name="Nicholson A.C."/>
        </authorList>
    </citation>
    <scope>NUCLEOTIDE SEQUENCE [LARGE SCALE GENOMIC DNA]</scope>
    <source>
        <strain evidence="1 2">ATCC BAA-789</strain>
    </source>
</reference>
<dbReference type="InterPro" id="IPR018561">
    <property type="entry name" value="AosR"/>
</dbReference>
<dbReference type="RefSeq" id="WP_168446022.1">
    <property type="nucleotide sequence ID" value="NZ_JAAXOW010000001.1"/>
</dbReference>
<accession>A0A9X5FBD1</accession>
<keyword evidence="2" id="KW-1185">Reference proteome</keyword>
<sequence>MGDVREVAALMQVFRVDDVRPERYVARLTRDERYVLAQVAEQVIELLESEVVGLDVDEGDADVDVPEGWPLAGVTAEVPDAPSDSAIARLLPDAAPTEPEVSAEFRRLTQQDVARHKVARLVDLIGRLVRAEESTGAASATAFFSEDDLGLGARDVVVGRDEAADVAGALTDLRLVLADRLEIVDEESAERLDDAVAAAWEGRPRAEHGLDERVRLLGSVYVLTGFLQDSLVELMLADLRSR</sequence>
<dbReference type="AlphaFoldDB" id="A0A9X5FBD1"/>
<organism evidence="1 2">
    <name type="scientific">Sanguibacter hominis ATCC BAA-789</name>
    <dbReference type="NCBI Taxonomy" id="1312740"/>
    <lineage>
        <taxon>Bacteria</taxon>
        <taxon>Bacillati</taxon>
        <taxon>Actinomycetota</taxon>
        <taxon>Actinomycetes</taxon>
        <taxon>Micrococcales</taxon>
        <taxon>Sanguibacteraceae</taxon>
        <taxon>Sanguibacter</taxon>
    </lineage>
</organism>
<dbReference type="Proteomes" id="UP000774283">
    <property type="component" value="Unassembled WGS sequence"/>
</dbReference>
<evidence type="ECO:0000313" key="2">
    <source>
        <dbReference type="Proteomes" id="UP000774283"/>
    </source>
</evidence>
<evidence type="ECO:0000313" key="1">
    <source>
        <dbReference type="EMBL" id="NKX91917.1"/>
    </source>
</evidence>